<keyword evidence="1" id="KW-0472">Membrane</keyword>
<evidence type="ECO:0008006" key="4">
    <source>
        <dbReference type="Google" id="ProtNLM"/>
    </source>
</evidence>
<accession>A0ABS1ZMJ3</accession>
<dbReference type="EMBL" id="JAAEBW010000017">
    <property type="protein sequence ID" value="MBM1197720.1"/>
    <property type="molecule type" value="Genomic_DNA"/>
</dbReference>
<evidence type="ECO:0000313" key="3">
    <source>
        <dbReference type="Proteomes" id="UP000809529"/>
    </source>
</evidence>
<evidence type="ECO:0000256" key="1">
    <source>
        <dbReference type="SAM" id="Phobius"/>
    </source>
</evidence>
<sequence length="67" mass="7397">MQIKRKAVTILRAIALVAAAVYLLLPDSGYKGLLLSIVWFCIGVSFSPMLPIWEKFPEMGSGTRGRD</sequence>
<proteinExistence type="predicted"/>
<dbReference type="RefSeq" id="WP_203303867.1">
    <property type="nucleotide sequence ID" value="NZ_JAAEBW010000017.1"/>
</dbReference>
<organism evidence="2 3">
    <name type="scientific">Pseudomonas weihenstephanensis</name>
    <dbReference type="NCBI Taxonomy" id="1608994"/>
    <lineage>
        <taxon>Bacteria</taxon>
        <taxon>Pseudomonadati</taxon>
        <taxon>Pseudomonadota</taxon>
        <taxon>Gammaproteobacteria</taxon>
        <taxon>Pseudomonadales</taxon>
        <taxon>Pseudomonadaceae</taxon>
        <taxon>Pseudomonas</taxon>
    </lineage>
</organism>
<feature type="transmembrane region" description="Helical" evidence="1">
    <location>
        <begin position="7"/>
        <end position="25"/>
    </location>
</feature>
<gene>
    <name evidence="2" type="ORF">GYN02_21390</name>
</gene>
<reference evidence="2 3" key="1">
    <citation type="submission" date="2020-01" db="EMBL/GenBank/DDBJ databases">
        <title>Comparative genomics of meat spoilage bacteria.</title>
        <authorList>
            <person name="Hilgarth M."/>
            <person name="Vogel R.F."/>
        </authorList>
    </citation>
    <scope>NUCLEOTIDE SEQUENCE [LARGE SCALE GENOMIC DNA]</scope>
    <source>
        <strain evidence="2 3">TMW2.2077</strain>
    </source>
</reference>
<evidence type="ECO:0000313" key="2">
    <source>
        <dbReference type="EMBL" id="MBM1197720.1"/>
    </source>
</evidence>
<name>A0ABS1ZMJ3_9PSED</name>
<feature type="transmembrane region" description="Helical" evidence="1">
    <location>
        <begin position="31"/>
        <end position="53"/>
    </location>
</feature>
<keyword evidence="3" id="KW-1185">Reference proteome</keyword>
<dbReference type="Proteomes" id="UP000809529">
    <property type="component" value="Unassembled WGS sequence"/>
</dbReference>
<comment type="caution">
    <text evidence="2">The sequence shown here is derived from an EMBL/GenBank/DDBJ whole genome shotgun (WGS) entry which is preliminary data.</text>
</comment>
<protein>
    <recommendedName>
        <fullName evidence="4">Phage-shock protein</fullName>
    </recommendedName>
</protein>
<keyword evidence="1" id="KW-0812">Transmembrane</keyword>
<keyword evidence="1" id="KW-1133">Transmembrane helix</keyword>